<evidence type="ECO:0000313" key="2">
    <source>
        <dbReference type="EMBL" id="CAH2296284.1"/>
    </source>
</evidence>
<gene>
    <name evidence="2" type="ORF">PECUL_23A014089</name>
</gene>
<protein>
    <submittedName>
        <fullName evidence="2">Uncharacterized protein</fullName>
    </submittedName>
</protein>
<dbReference type="EMBL" id="OW240916">
    <property type="protein sequence ID" value="CAH2296284.1"/>
    <property type="molecule type" value="Genomic_DNA"/>
</dbReference>
<organism evidence="2 3">
    <name type="scientific">Pelobates cultripes</name>
    <name type="common">Western spadefoot toad</name>
    <dbReference type="NCBI Taxonomy" id="61616"/>
    <lineage>
        <taxon>Eukaryota</taxon>
        <taxon>Metazoa</taxon>
        <taxon>Chordata</taxon>
        <taxon>Craniata</taxon>
        <taxon>Vertebrata</taxon>
        <taxon>Euteleostomi</taxon>
        <taxon>Amphibia</taxon>
        <taxon>Batrachia</taxon>
        <taxon>Anura</taxon>
        <taxon>Pelobatoidea</taxon>
        <taxon>Pelobatidae</taxon>
        <taxon>Pelobates</taxon>
    </lineage>
</organism>
<keyword evidence="3" id="KW-1185">Reference proteome</keyword>
<feature type="non-terminal residue" evidence="2">
    <location>
        <position position="68"/>
    </location>
</feature>
<sequence>QWANTNPSLEQTPSNKADIRTGSQETCCYASNRQSKQLVQAAVCESPIQNFEGADLSFYNDMTRSTMV</sequence>
<evidence type="ECO:0000313" key="3">
    <source>
        <dbReference type="Proteomes" id="UP001295444"/>
    </source>
</evidence>
<dbReference type="AlphaFoldDB" id="A0AAD1SAL8"/>
<name>A0AAD1SAL8_PELCU</name>
<dbReference type="Proteomes" id="UP001295444">
    <property type="component" value="Chromosome 05"/>
</dbReference>
<feature type="non-terminal residue" evidence="2">
    <location>
        <position position="1"/>
    </location>
</feature>
<feature type="region of interest" description="Disordered" evidence="1">
    <location>
        <begin position="1"/>
        <end position="21"/>
    </location>
</feature>
<reference evidence="2" key="1">
    <citation type="submission" date="2022-03" db="EMBL/GenBank/DDBJ databases">
        <authorList>
            <person name="Alioto T."/>
            <person name="Alioto T."/>
            <person name="Gomez Garrido J."/>
        </authorList>
    </citation>
    <scope>NUCLEOTIDE SEQUENCE</scope>
</reference>
<proteinExistence type="predicted"/>
<accession>A0AAD1SAL8</accession>
<evidence type="ECO:0000256" key="1">
    <source>
        <dbReference type="SAM" id="MobiDB-lite"/>
    </source>
</evidence>